<reference evidence="1 2" key="1">
    <citation type="submission" date="2016-10" db="EMBL/GenBank/DDBJ databases">
        <authorList>
            <person name="de Groot N.N."/>
        </authorList>
    </citation>
    <scope>NUCLEOTIDE SEQUENCE [LARGE SCALE GENOMIC DNA]</scope>
    <source>
        <strain evidence="1 2">MP1X4</strain>
    </source>
</reference>
<organism evidence="1 2">
    <name type="scientific">Mucilaginibacter mallensis</name>
    <dbReference type="NCBI Taxonomy" id="652787"/>
    <lineage>
        <taxon>Bacteria</taxon>
        <taxon>Pseudomonadati</taxon>
        <taxon>Bacteroidota</taxon>
        <taxon>Sphingobacteriia</taxon>
        <taxon>Sphingobacteriales</taxon>
        <taxon>Sphingobacteriaceae</taxon>
        <taxon>Mucilaginibacter</taxon>
    </lineage>
</organism>
<evidence type="ECO:0000313" key="1">
    <source>
        <dbReference type="EMBL" id="SDT36824.1"/>
    </source>
</evidence>
<evidence type="ECO:0000313" key="2">
    <source>
        <dbReference type="Proteomes" id="UP000199679"/>
    </source>
</evidence>
<name>A0A1H1ZT03_MUCMA</name>
<accession>A0A1H1ZT03</accession>
<gene>
    <name evidence="1" type="ORF">SAMN05216490_3238</name>
</gene>
<proteinExistence type="predicted"/>
<dbReference type="RefSeq" id="WP_091375062.1">
    <property type="nucleotide sequence ID" value="NZ_LT629740.1"/>
</dbReference>
<dbReference type="AlphaFoldDB" id="A0A1H1ZT03"/>
<sequence length="90" mass="10810">MIFADLIRSEDEFVEYLGLRLSLNKWKEFITSDEINLLIHFLLEGLLFEEEHRKPDTFMLQKYLSDIDEYYAEKQEGRIVPKPERKAASR</sequence>
<dbReference type="Proteomes" id="UP000199679">
    <property type="component" value="Chromosome I"/>
</dbReference>
<dbReference type="EMBL" id="LT629740">
    <property type="protein sequence ID" value="SDT36824.1"/>
    <property type="molecule type" value="Genomic_DNA"/>
</dbReference>
<keyword evidence="2" id="KW-1185">Reference proteome</keyword>
<protein>
    <submittedName>
        <fullName evidence="1">Uncharacterized protein</fullName>
    </submittedName>
</protein>